<keyword evidence="2" id="KW-1185">Reference proteome</keyword>
<name>A0AAD9VE51_ACRCE</name>
<dbReference type="AlphaFoldDB" id="A0AAD9VE51"/>
<dbReference type="EMBL" id="JARQWQ010000006">
    <property type="protein sequence ID" value="KAK2571218.1"/>
    <property type="molecule type" value="Genomic_DNA"/>
</dbReference>
<sequence>MKRRRLTAEKESWEEFEKRVGNKRNNAKKPGAGKVPSYILVQRMSSTASGRLKKYEPLDTRDFVPFKDYEELNLENIKEACERFYNAPAGSCDLLASDRGSSCSKFEQIKGRKVFFIPFLEPKENADRTFRAPEASLEHTPSHELPVTAEEFKNGTCYAPVTEDHQA</sequence>
<comment type="caution">
    <text evidence="1">The sequence shown here is derived from an EMBL/GenBank/DDBJ whole genome shotgun (WGS) entry which is preliminary data.</text>
</comment>
<organism evidence="1 2">
    <name type="scientific">Acropora cervicornis</name>
    <name type="common">Staghorn coral</name>
    <dbReference type="NCBI Taxonomy" id="6130"/>
    <lineage>
        <taxon>Eukaryota</taxon>
        <taxon>Metazoa</taxon>
        <taxon>Cnidaria</taxon>
        <taxon>Anthozoa</taxon>
        <taxon>Hexacorallia</taxon>
        <taxon>Scleractinia</taxon>
        <taxon>Astrocoeniina</taxon>
        <taxon>Acroporidae</taxon>
        <taxon>Acropora</taxon>
    </lineage>
</organism>
<proteinExistence type="predicted"/>
<dbReference type="Proteomes" id="UP001249851">
    <property type="component" value="Unassembled WGS sequence"/>
</dbReference>
<accession>A0AAD9VE51</accession>
<protein>
    <submittedName>
        <fullName evidence="1">Uncharacterized protein</fullName>
    </submittedName>
</protein>
<reference evidence="1" key="2">
    <citation type="journal article" date="2023" name="Science">
        <title>Genomic signatures of disease resistance in endangered staghorn corals.</title>
        <authorList>
            <person name="Vollmer S.V."/>
            <person name="Selwyn J.D."/>
            <person name="Despard B.A."/>
            <person name="Roesel C.L."/>
        </authorList>
    </citation>
    <scope>NUCLEOTIDE SEQUENCE</scope>
    <source>
        <strain evidence="1">K2</strain>
    </source>
</reference>
<reference evidence="1" key="1">
    <citation type="journal article" date="2023" name="G3 (Bethesda)">
        <title>Whole genome assembly and annotation of the endangered Caribbean coral Acropora cervicornis.</title>
        <authorList>
            <person name="Selwyn J.D."/>
            <person name="Vollmer S.V."/>
        </authorList>
    </citation>
    <scope>NUCLEOTIDE SEQUENCE</scope>
    <source>
        <strain evidence="1">K2</strain>
    </source>
</reference>
<gene>
    <name evidence="1" type="ORF">P5673_003784</name>
</gene>
<evidence type="ECO:0000313" key="1">
    <source>
        <dbReference type="EMBL" id="KAK2571218.1"/>
    </source>
</evidence>
<evidence type="ECO:0000313" key="2">
    <source>
        <dbReference type="Proteomes" id="UP001249851"/>
    </source>
</evidence>